<dbReference type="eggNOG" id="ENOG5032NZ2">
    <property type="taxonomic scope" value="Bacteria"/>
</dbReference>
<organism evidence="1 2">
    <name type="scientific">Opitutus terrae (strain DSM 11246 / JCM 15787 / PB90-1)</name>
    <dbReference type="NCBI Taxonomy" id="452637"/>
    <lineage>
        <taxon>Bacteria</taxon>
        <taxon>Pseudomonadati</taxon>
        <taxon>Verrucomicrobiota</taxon>
        <taxon>Opitutia</taxon>
        <taxon>Opitutales</taxon>
        <taxon>Opitutaceae</taxon>
        <taxon>Opitutus</taxon>
    </lineage>
</organism>
<name>B1ZZX9_OPITP</name>
<dbReference type="PROSITE" id="PS51257">
    <property type="entry name" value="PROKAR_LIPOPROTEIN"/>
    <property type="match status" value="1"/>
</dbReference>
<dbReference type="KEGG" id="ote:Oter_4041"/>
<reference evidence="1 2" key="1">
    <citation type="journal article" date="2011" name="J. Bacteriol.">
        <title>Genome sequence of the verrucomicrobium Opitutus terrae PB90-1, an abundant inhabitant of rice paddy soil ecosystems.</title>
        <authorList>
            <person name="van Passel M.W."/>
            <person name="Kant R."/>
            <person name="Palva A."/>
            <person name="Copeland A."/>
            <person name="Lucas S."/>
            <person name="Lapidus A."/>
            <person name="Glavina del Rio T."/>
            <person name="Pitluck S."/>
            <person name="Goltsman E."/>
            <person name="Clum A."/>
            <person name="Sun H."/>
            <person name="Schmutz J."/>
            <person name="Larimer F.W."/>
            <person name="Land M.L."/>
            <person name="Hauser L."/>
            <person name="Kyrpides N."/>
            <person name="Mikhailova N."/>
            <person name="Richardson P.P."/>
            <person name="Janssen P.H."/>
            <person name="de Vos W.M."/>
            <person name="Smidt H."/>
        </authorList>
    </citation>
    <scope>NUCLEOTIDE SEQUENCE [LARGE SCALE GENOMIC DNA]</scope>
    <source>
        <strain evidence="2">DSM 11246 / JCM 15787 / PB90-1</strain>
    </source>
</reference>
<evidence type="ECO:0000313" key="1">
    <source>
        <dbReference type="EMBL" id="ACB77315.1"/>
    </source>
</evidence>
<dbReference type="EMBL" id="CP001032">
    <property type="protein sequence ID" value="ACB77315.1"/>
    <property type="molecule type" value="Genomic_DNA"/>
</dbReference>
<evidence type="ECO:0000313" key="2">
    <source>
        <dbReference type="Proteomes" id="UP000007013"/>
    </source>
</evidence>
<dbReference type="OrthoDB" id="286169at2"/>
<dbReference type="Proteomes" id="UP000007013">
    <property type="component" value="Chromosome"/>
</dbReference>
<dbReference type="STRING" id="452637.Oter_4041"/>
<dbReference type="RefSeq" id="WP_012376843.1">
    <property type="nucleotide sequence ID" value="NC_010571.1"/>
</dbReference>
<accession>B1ZZX9</accession>
<gene>
    <name evidence="1" type="ordered locus">Oter_4041</name>
</gene>
<dbReference type="AlphaFoldDB" id="B1ZZX9"/>
<proteinExistence type="predicted"/>
<keyword evidence="2" id="KW-1185">Reference proteome</keyword>
<evidence type="ECO:0008006" key="3">
    <source>
        <dbReference type="Google" id="ProtNLM"/>
    </source>
</evidence>
<protein>
    <recommendedName>
        <fullName evidence="3">YnbE-like lipoprotein</fullName>
    </recommendedName>
</protein>
<sequence>MNTRFLVPLVLLSLASGGCLSVKTQPIEVKPIHVTVDVNVKVDRALNDFFGDLDQKSATLETPAVKP</sequence>
<dbReference type="HOGENOM" id="CLU_198152_0_0_0"/>